<keyword evidence="2" id="KW-1185">Reference proteome</keyword>
<protein>
    <submittedName>
        <fullName evidence="1">Uncharacterized protein</fullName>
    </submittedName>
</protein>
<dbReference type="EMBL" id="CP046052">
    <property type="protein sequence ID" value="QGM46412.1"/>
    <property type="molecule type" value="Genomic_DNA"/>
</dbReference>
<accession>A0A6B8KFN8</accession>
<dbReference type="Proteomes" id="UP000309061">
    <property type="component" value="Chromosome"/>
</dbReference>
<reference evidence="1 2" key="1">
    <citation type="submission" date="2019-11" db="EMBL/GenBank/DDBJ databases">
        <title>The genome sequence of Methylocystis heyeri.</title>
        <authorList>
            <person name="Oshkin I.Y."/>
            <person name="Miroshnikov K."/>
            <person name="Dedysh S.N."/>
        </authorList>
    </citation>
    <scope>NUCLEOTIDE SEQUENCE [LARGE SCALE GENOMIC DNA]</scope>
    <source>
        <strain evidence="1 2">H2</strain>
    </source>
</reference>
<gene>
    <name evidence="1" type="ORF">H2LOC_012295</name>
</gene>
<dbReference type="AlphaFoldDB" id="A0A6B8KFN8"/>
<organism evidence="1 2">
    <name type="scientific">Methylocystis heyeri</name>
    <dbReference type="NCBI Taxonomy" id="391905"/>
    <lineage>
        <taxon>Bacteria</taxon>
        <taxon>Pseudomonadati</taxon>
        <taxon>Pseudomonadota</taxon>
        <taxon>Alphaproteobacteria</taxon>
        <taxon>Hyphomicrobiales</taxon>
        <taxon>Methylocystaceae</taxon>
        <taxon>Methylocystis</taxon>
    </lineage>
</organism>
<name>A0A6B8KFN8_9HYPH</name>
<evidence type="ECO:0000313" key="2">
    <source>
        <dbReference type="Proteomes" id="UP000309061"/>
    </source>
</evidence>
<sequence length="51" mass="5389">MFLFLGPAAQTISTACFPIDILPTITAVLYGVSGEQPDMSRAIYPVSSAAR</sequence>
<dbReference type="KEGG" id="mhey:H2LOC_012295"/>
<evidence type="ECO:0000313" key="1">
    <source>
        <dbReference type="EMBL" id="QGM46412.1"/>
    </source>
</evidence>
<proteinExistence type="predicted"/>